<proteinExistence type="inferred from homology"/>
<dbReference type="InterPro" id="IPR045863">
    <property type="entry name" value="CorA_TM1_TM2"/>
</dbReference>
<keyword evidence="11" id="KW-1185">Reference proteome</keyword>
<dbReference type="Pfam" id="PF01544">
    <property type="entry name" value="CorA"/>
    <property type="match status" value="1"/>
</dbReference>
<keyword evidence="5 9" id="KW-0812">Transmembrane</keyword>
<dbReference type="PANTHER" id="PTHR46494:SF1">
    <property type="entry name" value="CORA FAMILY METAL ION TRANSPORTER (EUROFUNG)"/>
    <property type="match status" value="1"/>
</dbReference>
<dbReference type="GO" id="GO:0050897">
    <property type="term" value="F:cobalt ion binding"/>
    <property type="evidence" value="ECO:0007669"/>
    <property type="project" value="TreeGrafter"/>
</dbReference>
<reference evidence="10 11" key="1">
    <citation type="submission" date="2019-05" db="EMBL/GenBank/DDBJ databases">
        <title>Nakamurella sp. N5BH11, whole genome shotgun sequence.</title>
        <authorList>
            <person name="Tuo L."/>
        </authorList>
    </citation>
    <scope>NUCLEOTIDE SEQUENCE [LARGE SCALE GENOMIC DNA]</scope>
    <source>
        <strain evidence="10 11">N5BH11</strain>
    </source>
</reference>
<dbReference type="GO" id="GO:0005886">
    <property type="term" value="C:plasma membrane"/>
    <property type="evidence" value="ECO:0007669"/>
    <property type="project" value="UniProtKB-SubCell"/>
</dbReference>
<keyword evidence="3" id="KW-0813">Transport</keyword>
<dbReference type="EMBL" id="SZZH01000003">
    <property type="protein sequence ID" value="TKV58760.1"/>
    <property type="molecule type" value="Genomic_DNA"/>
</dbReference>
<evidence type="ECO:0000313" key="10">
    <source>
        <dbReference type="EMBL" id="TKV58760.1"/>
    </source>
</evidence>
<organism evidence="10 11">
    <name type="scientific">Nakamurella flava</name>
    <dbReference type="NCBI Taxonomy" id="2576308"/>
    <lineage>
        <taxon>Bacteria</taxon>
        <taxon>Bacillati</taxon>
        <taxon>Actinomycetota</taxon>
        <taxon>Actinomycetes</taxon>
        <taxon>Nakamurellales</taxon>
        <taxon>Nakamurellaceae</taxon>
        <taxon>Nakamurella</taxon>
    </lineage>
</organism>
<dbReference type="OrthoDB" id="9803416at2"/>
<dbReference type="CDD" id="cd12822">
    <property type="entry name" value="TmCorA-like"/>
    <property type="match status" value="1"/>
</dbReference>
<dbReference type="GO" id="GO:0015095">
    <property type="term" value="F:magnesium ion transmembrane transporter activity"/>
    <property type="evidence" value="ECO:0007669"/>
    <property type="project" value="TreeGrafter"/>
</dbReference>
<feature type="region of interest" description="Disordered" evidence="8">
    <location>
        <begin position="1"/>
        <end position="55"/>
    </location>
</feature>
<evidence type="ECO:0000256" key="3">
    <source>
        <dbReference type="ARBA" id="ARBA00022448"/>
    </source>
</evidence>
<name>A0A4U6QF45_9ACTN</name>
<evidence type="ECO:0000256" key="2">
    <source>
        <dbReference type="ARBA" id="ARBA00009765"/>
    </source>
</evidence>
<evidence type="ECO:0000256" key="6">
    <source>
        <dbReference type="ARBA" id="ARBA00022989"/>
    </source>
</evidence>
<dbReference type="Gene3D" id="3.30.460.20">
    <property type="entry name" value="CorA soluble domain-like"/>
    <property type="match status" value="1"/>
</dbReference>
<evidence type="ECO:0000256" key="4">
    <source>
        <dbReference type="ARBA" id="ARBA00022475"/>
    </source>
</evidence>
<comment type="similarity">
    <text evidence="2">Belongs to the CorA metal ion transporter (MIT) (TC 1.A.35) family.</text>
</comment>
<feature type="transmembrane region" description="Helical" evidence="9">
    <location>
        <begin position="400"/>
        <end position="419"/>
    </location>
</feature>
<gene>
    <name evidence="10" type="ORF">FDO65_14695</name>
</gene>
<keyword evidence="7 9" id="KW-0472">Membrane</keyword>
<sequence>MVGRRDTGRSTTSPRCGHRLVLTGRGDHPPRSDIRPLSSAHNRGMTVDGRGHASAQPPFVASPAANAAVPSAPTGAPPRAVLWRPDGTVERDCAPTRILEVLHREPEARAWWLLPRQSGGDLQAAADLLGLDQLAIEDLLDDREPPKVDTLGETVIVVTAAVRFDVPSTRLLVDRVSMIAAPRLLVLLADDGPAAELIAAVRRRSPDQHFHPRAADLALHTVLDVLVDGYGTTLLAMEQCAEHLSELLFDDHPLSKADQLQAFRLRQAVTAIRRVTSPMVDVTTELAGAATRSEPTPTADPGDGDAERTDDDPLARLIRPETARRFADVRDHAAHAADSTMALRDELSSAFETNLALADVHLNQIMKKLSAWAAIIAVPTLVTGFFGMNVPYPGFSEGSGFVAGLTIMVAAVVTLFVTFRRKGWL</sequence>
<keyword evidence="6 9" id="KW-1133">Transmembrane helix</keyword>
<evidence type="ECO:0000256" key="9">
    <source>
        <dbReference type="SAM" id="Phobius"/>
    </source>
</evidence>
<accession>A0A4U6QF45</accession>
<dbReference type="Gene3D" id="1.20.58.340">
    <property type="entry name" value="Magnesium transport protein CorA, transmembrane region"/>
    <property type="match status" value="2"/>
</dbReference>
<dbReference type="GO" id="GO:0015087">
    <property type="term" value="F:cobalt ion transmembrane transporter activity"/>
    <property type="evidence" value="ECO:0007669"/>
    <property type="project" value="TreeGrafter"/>
</dbReference>
<keyword evidence="4" id="KW-1003">Cell membrane</keyword>
<dbReference type="InterPro" id="IPR045861">
    <property type="entry name" value="CorA_cytoplasmic_dom"/>
</dbReference>
<dbReference type="SUPFAM" id="SSF144083">
    <property type="entry name" value="Magnesium transport protein CorA, transmembrane region"/>
    <property type="match status" value="1"/>
</dbReference>
<dbReference type="Proteomes" id="UP000306985">
    <property type="component" value="Unassembled WGS sequence"/>
</dbReference>
<evidence type="ECO:0000256" key="8">
    <source>
        <dbReference type="SAM" id="MobiDB-lite"/>
    </source>
</evidence>
<dbReference type="AlphaFoldDB" id="A0A4U6QF45"/>
<evidence type="ECO:0000256" key="7">
    <source>
        <dbReference type="ARBA" id="ARBA00023136"/>
    </source>
</evidence>
<evidence type="ECO:0000313" key="11">
    <source>
        <dbReference type="Proteomes" id="UP000306985"/>
    </source>
</evidence>
<dbReference type="InterPro" id="IPR002523">
    <property type="entry name" value="MgTranspt_CorA/ZnTranspt_ZntB"/>
</dbReference>
<dbReference type="PANTHER" id="PTHR46494">
    <property type="entry name" value="CORA FAMILY METAL ION TRANSPORTER (EUROFUNG)"/>
    <property type="match status" value="1"/>
</dbReference>
<comment type="caution">
    <text evidence="10">The sequence shown here is derived from an EMBL/GenBank/DDBJ whole genome shotgun (WGS) entry which is preliminary data.</text>
</comment>
<evidence type="ECO:0000256" key="1">
    <source>
        <dbReference type="ARBA" id="ARBA00004651"/>
    </source>
</evidence>
<dbReference type="SUPFAM" id="SSF143865">
    <property type="entry name" value="CorA soluble domain-like"/>
    <property type="match status" value="1"/>
</dbReference>
<feature type="compositionally biased region" description="Basic and acidic residues" evidence="8">
    <location>
        <begin position="25"/>
        <end position="34"/>
    </location>
</feature>
<dbReference type="GO" id="GO:0000287">
    <property type="term" value="F:magnesium ion binding"/>
    <property type="evidence" value="ECO:0007669"/>
    <property type="project" value="TreeGrafter"/>
</dbReference>
<comment type="subcellular location">
    <subcellularLocation>
        <location evidence="1">Cell membrane</location>
        <topology evidence="1">Multi-pass membrane protein</topology>
    </subcellularLocation>
</comment>
<feature type="transmembrane region" description="Helical" evidence="9">
    <location>
        <begin position="369"/>
        <end position="388"/>
    </location>
</feature>
<evidence type="ECO:0000256" key="5">
    <source>
        <dbReference type="ARBA" id="ARBA00022692"/>
    </source>
</evidence>
<feature type="region of interest" description="Disordered" evidence="8">
    <location>
        <begin position="286"/>
        <end position="312"/>
    </location>
</feature>
<protein>
    <submittedName>
        <fullName evidence="10">Magnesium transporter CorA family protein</fullName>
    </submittedName>
</protein>